<dbReference type="EMBL" id="MG757167">
    <property type="protein sequence ID" value="AVE00853.1"/>
    <property type="molecule type" value="Genomic_DNA"/>
</dbReference>
<evidence type="ECO:0000313" key="1">
    <source>
        <dbReference type="EMBL" id="AVE00853.1"/>
    </source>
</evidence>
<proteinExistence type="predicted"/>
<reference evidence="2" key="1">
    <citation type="submission" date="2018-01" db="EMBL/GenBank/DDBJ databases">
        <authorList>
            <person name="Gaut B.S."/>
            <person name="Morton B.R."/>
            <person name="Clegg M.T."/>
            <person name="Duvall M.R."/>
        </authorList>
    </citation>
    <scope>NUCLEOTIDE SEQUENCE [LARGE SCALE GENOMIC DNA]</scope>
</reference>
<sequence>MRQGGSSRRVSISRLDVMEVLPLHLWLPTAIQFAAIGGPATAALFIADVATKTTVFNRTNLEVTEMSRTPEFLTVPSFGEPTPEELSQWDDIDGLDLDGYVNDVEFTGEPWLASLLYSDYASAADDDDRPRMDIPAHVLEVNATPDIADEATDHIWTD</sequence>
<gene>
    <name evidence="1" type="ORF">SEA_TESLA_107</name>
</gene>
<organism evidence="1 2">
    <name type="scientific">Mycobacterium phage Tesla</name>
    <dbReference type="NCBI Taxonomy" id="2079425"/>
    <lineage>
        <taxon>Viruses</taxon>
        <taxon>Duplodnaviria</taxon>
        <taxon>Heunggongvirae</taxon>
        <taxon>Uroviricota</taxon>
        <taxon>Caudoviricetes</taxon>
        <taxon>Marvinvirus</taxon>
        <taxon>Marvinvirus mosmoris</taxon>
    </lineage>
</organism>
<name>A0A2L1J0C0_9CAUD</name>
<accession>A0A2L1J0C0</accession>
<protein>
    <submittedName>
        <fullName evidence="1">Uncharacterized protein</fullName>
    </submittedName>
</protein>
<dbReference type="Proteomes" id="UP000240951">
    <property type="component" value="Segment"/>
</dbReference>
<evidence type="ECO:0000313" key="2">
    <source>
        <dbReference type="Proteomes" id="UP000240951"/>
    </source>
</evidence>